<dbReference type="SMART" id="SM00343">
    <property type="entry name" value="ZnF_C2HC"/>
    <property type="match status" value="1"/>
</dbReference>
<dbReference type="Proteomes" id="UP000626092">
    <property type="component" value="Unassembled WGS sequence"/>
</dbReference>
<keyword evidence="1" id="KW-0862">Zinc</keyword>
<dbReference type="PANTHER" id="PTHR47592">
    <property type="entry name" value="PBF68 PROTEIN"/>
    <property type="match status" value="1"/>
</dbReference>
<keyword evidence="3" id="KW-1133">Transmembrane helix</keyword>
<organism evidence="5 6">
    <name type="scientific">Rhododendron simsii</name>
    <name type="common">Sims's rhododendron</name>
    <dbReference type="NCBI Taxonomy" id="118357"/>
    <lineage>
        <taxon>Eukaryota</taxon>
        <taxon>Viridiplantae</taxon>
        <taxon>Streptophyta</taxon>
        <taxon>Embryophyta</taxon>
        <taxon>Tracheophyta</taxon>
        <taxon>Spermatophyta</taxon>
        <taxon>Magnoliopsida</taxon>
        <taxon>eudicotyledons</taxon>
        <taxon>Gunneridae</taxon>
        <taxon>Pentapetalae</taxon>
        <taxon>asterids</taxon>
        <taxon>Ericales</taxon>
        <taxon>Ericaceae</taxon>
        <taxon>Ericoideae</taxon>
        <taxon>Rhodoreae</taxon>
        <taxon>Rhododendron</taxon>
    </lineage>
</organism>
<dbReference type="Pfam" id="PF22936">
    <property type="entry name" value="Pol_BBD"/>
    <property type="match status" value="1"/>
</dbReference>
<accession>A0A834G717</accession>
<keyword evidence="3" id="KW-0472">Membrane</keyword>
<reference evidence="5" key="1">
    <citation type="submission" date="2019-11" db="EMBL/GenBank/DDBJ databases">
        <authorList>
            <person name="Liu Y."/>
            <person name="Hou J."/>
            <person name="Li T.-Q."/>
            <person name="Guan C.-H."/>
            <person name="Wu X."/>
            <person name="Wu H.-Z."/>
            <person name="Ling F."/>
            <person name="Zhang R."/>
            <person name="Shi X.-G."/>
            <person name="Ren J.-P."/>
            <person name="Chen E.-F."/>
            <person name="Sun J.-M."/>
        </authorList>
    </citation>
    <scope>NUCLEOTIDE SEQUENCE</scope>
    <source>
        <strain evidence="5">Adult_tree_wgs_1</strain>
        <tissue evidence="5">Leaves</tissue>
    </source>
</reference>
<dbReference type="GO" id="GO:0008270">
    <property type="term" value="F:zinc ion binding"/>
    <property type="evidence" value="ECO:0007669"/>
    <property type="project" value="UniProtKB-KW"/>
</dbReference>
<dbReference type="PANTHER" id="PTHR47592:SF31">
    <property type="entry name" value="ZINC FINGER, CCHC-TYPE-RELATED"/>
    <property type="match status" value="1"/>
</dbReference>
<evidence type="ECO:0000256" key="1">
    <source>
        <dbReference type="PROSITE-ProRule" id="PRU00047"/>
    </source>
</evidence>
<dbReference type="GO" id="GO:0003676">
    <property type="term" value="F:nucleic acid binding"/>
    <property type="evidence" value="ECO:0007669"/>
    <property type="project" value="InterPro"/>
</dbReference>
<dbReference type="InterPro" id="IPR054722">
    <property type="entry name" value="PolX-like_BBD"/>
</dbReference>
<evidence type="ECO:0000259" key="4">
    <source>
        <dbReference type="PROSITE" id="PS50158"/>
    </source>
</evidence>
<gene>
    <name evidence="5" type="ORF">RHSIM_Rhsim11G0033800</name>
</gene>
<proteinExistence type="predicted"/>
<keyword evidence="1" id="KW-0479">Metal-binding</keyword>
<evidence type="ECO:0000313" key="5">
    <source>
        <dbReference type="EMBL" id="KAF7127092.1"/>
    </source>
</evidence>
<dbReference type="Gene3D" id="4.10.60.10">
    <property type="entry name" value="Zinc finger, CCHC-type"/>
    <property type="match status" value="1"/>
</dbReference>
<feature type="region of interest" description="Disordered" evidence="2">
    <location>
        <begin position="240"/>
        <end position="278"/>
    </location>
</feature>
<keyword evidence="3" id="KW-0812">Transmembrane</keyword>
<keyword evidence="1" id="KW-0863">Zinc-finger</keyword>
<evidence type="ECO:0000313" key="6">
    <source>
        <dbReference type="Proteomes" id="UP000626092"/>
    </source>
</evidence>
<evidence type="ECO:0000256" key="2">
    <source>
        <dbReference type="SAM" id="MobiDB-lite"/>
    </source>
</evidence>
<feature type="domain" description="CCHC-type" evidence="4">
    <location>
        <begin position="110"/>
        <end position="123"/>
    </location>
</feature>
<dbReference type="EMBL" id="WJXA01000011">
    <property type="protein sequence ID" value="KAF7127092.1"/>
    <property type="molecule type" value="Genomic_DNA"/>
</dbReference>
<protein>
    <recommendedName>
        <fullName evidence="4">CCHC-type domain-containing protein</fullName>
    </recommendedName>
</protein>
<keyword evidence="6" id="KW-1185">Reference proteome</keyword>
<feature type="compositionally biased region" description="Basic and acidic residues" evidence="2">
    <location>
        <begin position="89"/>
        <end position="102"/>
    </location>
</feature>
<comment type="caution">
    <text evidence="5">The sequence shown here is derived from an EMBL/GenBank/DDBJ whole genome shotgun (WGS) entry which is preliminary data.</text>
</comment>
<name>A0A834G717_RHOSS</name>
<evidence type="ECO:0000256" key="3">
    <source>
        <dbReference type="SAM" id="Phobius"/>
    </source>
</evidence>
<dbReference type="OrthoDB" id="1743439at2759"/>
<dbReference type="AlphaFoldDB" id="A0A834G717"/>
<feature type="region of interest" description="Disordered" evidence="2">
    <location>
        <begin position="81"/>
        <end position="102"/>
    </location>
</feature>
<sequence length="593" mass="66875">MNSIVNQLASMKIVFDDEFQDLMFLSSLPENWETLVVAVSSSVLDGVVSMSQVTSSLLNEEKRRKSTGSIRRHLLLNQEGYRSRSTTSHNRDQSRESLRGRSPSKKDIECYYCKKKGHMKRECLKLKFKEENRAKYGEKKQEITTVVSSDADFFTSYNEGDSGCVRMGNEGLSKFFGMGNICLETSVGCKLVLKDVRHVPNIRLNLISTGKLDDESYHNHFDFDKDDQPEEIAIDLVDLEPTPSPSTHVENEEDVQPPLEVGENVDGEPESYQETMGHDKKDEWAKAMQEEMKSLLENRTYDLLKLPKGGATNSRTTTATGVEEIHYRQAAVYSPDEFVTVTEQGEPESYQETMEHDKKDEWAKAMQVEIRSLLENHTYDLVKLPKEGNSIAEYLNEMNSIVNQLGSMKIVFDDELQALMFLSSLLENWKTLVMTVSNSVPDGVVSMSQDTSSLLNEVTRRKSTDSSHLEPLVVKPKGRSRGVDVVDVVVVPAGVWVFIILLLRVFAVNGVFTPFKYCFKFDIRAEKKAAPVKTAEDVYGKSDDDVTRRKSLVLGGGLSGKTGSRYLYLPIGLPRRLRVFRPDCEPFETGASL</sequence>
<dbReference type="PROSITE" id="PS50158">
    <property type="entry name" value="ZF_CCHC"/>
    <property type="match status" value="1"/>
</dbReference>
<dbReference type="Pfam" id="PF14223">
    <property type="entry name" value="Retrotran_gag_2"/>
    <property type="match status" value="2"/>
</dbReference>
<dbReference type="InterPro" id="IPR001878">
    <property type="entry name" value="Znf_CCHC"/>
</dbReference>
<dbReference type="InterPro" id="IPR036875">
    <property type="entry name" value="Znf_CCHC_sf"/>
</dbReference>
<feature type="transmembrane region" description="Helical" evidence="3">
    <location>
        <begin position="489"/>
        <end position="512"/>
    </location>
</feature>
<dbReference type="Pfam" id="PF00098">
    <property type="entry name" value="zf-CCHC"/>
    <property type="match status" value="1"/>
</dbReference>
<dbReference type="SUPFAM" id="SSF57756">
    <property type="entry name" value="Retrovirus zinc finger-like domains"/>
    <property type="match status" value="1"/>
</dbReference>